<reference evidence="2 3" key="1">
    <citation type="journal article" date="2009" name="Science">
        <title>Green evolution and dynamic adaptations revealed by genomes of the marine picoeukaryotes Micromonas.</title>
        <authorList>
            <person name="Worden A.Z."/>
            <person name="Lee J.H."/>
            <person name="Mock T."/>
            <person name="Rouze P."/>
            <person name="Simmons M.P."/>
            <person name="Aerts A.L."/>
            <person name="Allen A.E."/>
            <person name="Cuvelier M.L."/>
            <person name="Derelle E."/>
            <person name="Everett M.V."/>
            <person name="Foulon E."/>
            <person name="Grimwood J."/>
            <person name="Gundlach H."/>
            <person name="Henrissat B."/>
            <person name="Napoli C."/>
            <person name="McDonald S.M."/>
            <person name="Parker M.S."/>
            <person name="Rombauts S."/>
            <person name="Salamov A."/>
            <person name="Von Dassow P."/>
            <person name="Badger J.H."/>
            <person name="Coutinho P.M."/>
            <person name="Demir E."/>
            <person name="Dubchak I."/>
            <person name="Gentemann C."/>
            <person name="Eikrem W."/>
            <person name="Gready J.E."/>
            <person name="John U."/>
            <person name="Lanier W."/>
            <person name="Lindquist E.A."/>
            <person name="Lucas S."/>
            <person name="Mayer K.F."/>
            <person name="Moreau H."/>
            <person name="Not F."/>
            <person name="Otillar R."/>
            <person name="Panaud O."/>
            <person name="Pangilinan J."/>
            <person name="Paulsen I."/>
            <person name="Piegu B."/>
            <person name="Poliakov A."/>
            <person name="Robbens S."/>
            <person name="Schmutz J."/>
            <person name="Toulza E."/>
            <person name="Wyss T."/>
            <person name="Zelensky A."/>
            <person name="Zhou K."/>
            <person name="Armbrust E.V."/>
            <person name="Bhattacharya D."/>
            <person name="Goodenough U.W."/>
            <person name="Van de Peer Y."/>
            <person name="Grigoriev I.V."/>
        </authorList>
    </citation>
    <scope>NUCLEOTIDE SEQUENCE [LARGE SCALE GENOMIC DNA]</scope>
    <source>
        <strain evidence="3">RCC299 / NOUM17</strain>
    </source>
</reference>
<dbReference type="GeneID" id="8243505"/>
<keyword evidence="3" id="KW-1185">Reference proteome</keyword>
<dbReference type="Proteomes" id="UP000002009">
    <property type="component" value="Chromosome 5"/>
</dbReference>
<feature type="compositionally biased region" description="Gly residues" evidence="1">
    <location>
        <begin position="26"/>
        <end position="37"/>
    </location>
</feature>
<evidence type="ECO:0000256" key="1">
    <source>
        <dbReference type="SAM" id="MobiDB-lite"/>
    </source>
</evidence>
<evidence type="ECO:0000313" key="3">
    <source>
        <dbReference type="Proteomes" id="UP000002009"/>
    </source>
</evidence>
<name>C1E6Q6_MICCC</name>
<feature type="region of interest" description="Disordered" evidence="1">
    <location>
        <begin position="20"/>
        <end position="42"/>
    </location>
</feature>
<sequence>MASSGKMFDQLKSLHEIVARMEKKGGGGGGGPSGGGSSLEKRMDSLEAKLDKLIELQLGK</sequence>
<dbReference type="EMBL" id="CP001326">
    <property type="protein sequence ID" value="ACO63476.1"/>
    <property type="molecule type" value="Genomic_DNA"/>
</dbReference>
<organism evidence="2 3">
    <name type="scientific">Micromonas commoda (strain RCC299 / NOUM17 / CCMP2709)</name>
    <name type="common">Picoplanktonic green alga</name>
    <dbReference type="NCBI Taxonomy" id="296587"/>
    <lineage>
        <taxon>Eukaryota</taxon>
        <taxon>Viridiplantae</taxon>
        <taxon>Chlorophyta</taxon>
        <taxon>Mamiellophyceae</taxon>
        <taxon>Mamiellales</taxon>
        <taxon>Mamiellaceae</taxon>
        <taxon>Micromonas</taxon>
    </lineage>
</organism>
<gene>
    <name evidence="2" type="ORF">MICPUN_108306</name>
</gene>
<dbReference type="RefSeq" id="XP_002502218.1">
    <property type="nucleotide sequence ID" value="XM_002502172.1"/>
</dbReference>
<accession>C1E6Q6</accession>
<dbReference type="InParanoid" id="C1E6Q6"/>
<protein>
    <submittedName>
        <fullName evidence="2">Uncharacterized protein</fullName>
    </submittedName>
</protein>
<proteinExistence type="predicted"/>
<dbReference type="AlphaFoldDB" id="C1E6Q6"/>
<evidence type="ECO:0000313" key="2">
    <source>
        <dbReference type="EMBL" id="ACO63476.1"/>
    </source>
</evidence>
<dbReference type="KEGG" id="mis:MICPUN_108306"/>